<reference evidence="1" key="1">
    <citation type="journal article" date="2018" name="Genome Biol.">
        <title>SKESA: strategic k-mer extension for scrupulous assemblies.</title>
        <authorList>
            <person name="Souvorov A."/>
            <person name="Agarwala R."/>
            <person name="Lipman D.J."/>
        </authorList>
    </citation>
    <scope>NUCLEOTIDE SEQUENCE</scope>
    <source>
        <strain evidence="1">HN1000</strain>
    </source>
</reference>
<dbReference type="RefSeq" id="WP_022620761.1">
    <property type="nucleotide sequence ID" value="NZ_BING01000001.1"/>
</dbReference>
<proteinExistence type="predicted"/>
<name>A0AAN5VKD5_CLODI</name>
<dbReference type="EMBL" id="DAEPXK010000008">
    <property type="protein sequence ID" value="HBH1541641.1"/>
    <property type="molecule type" value="Genomic_DNA"/>
</dbReference>
<protein>
    <submittedName>
        <fullName evidence="1">Uncharacterized protein</fullName>
    </submittedName>
</protein>
<evidence type="ECO:0000313" key="2">
    <source>
        <dbReference type="Proteomes" id="UP000878956"/>
    </source>
</evidence>
<dbReference type="Proteomes" id="UP000878956">
    <property type="component" value="Unassembled WGS sequence"/>
</dbReference>
<dbReference type="AlphaFoldDB" id="A0AAN5VKD5"/>
<accession>A0AAN5VKD5</accession>
<sequence length="122" mass="14554">MSTKTILKNIDIKDDKAAERLISALEESENKQDLDDKEVRLYYIAEELICKGEFRHVYMHRVCTEKEANNWMDRMKEESIEQLKISEEDIDYLWYEVVDVVEGNSYLDKYKINPSKLNIINE</sequence>
<reference evidence="1" key="2">
    <citation type="submission" date="2021-06" db="EMBL/GenBank/DDBJ databases">
        <authorList>
            <consortium name="NCBI Pathogen Detection Project"/>
        </authorList>
    </citation>
    <scope>NUCLEOTIDE SEQUENCE</scope>
    <source>
        <strain evidence="1">HN1000</strain>
    </source>
</reference>
<gene>
    <name evidence="1" type="ORF">KRM00_001104</name>
</gene>
<comment type="caution">
    <text evidence="1">The sequence shown here is derived from an EMBL/GenBank/DDBJ whole genome shotgun (WGS) entry which is preliminary data.</text>
</comment>
<organism evidence="1 2">
    <name type="scientific">Clostridioides difficile</name>
    <name type="common">Peptoclostridium difficile</name>
    <dbReference type="NCBI Taxonomy" id="1496"/>
    <lineage>
        <taxon>Bacteria</taxon>
        <taxon>Bacillati</taxon>
        <taxon>Bacillota</taxon>
        <taxon>Clostridia</taxon>
        <taxon>Peptostreptococcales</taxon>
        <taxon>Peptostreptococcaceae</taxon>
        <taxon>Clostridioides</taxon>
    </lineage>
</organism>
<evidence type="ECO:0000313" key="1">
    <source>
        <dbReference type="EMBL" id="HBH1541641.1"/>
    </source>
</evidence>